<evidence type="ECO:0000313" key="1">
    <source>
        <dbReference type="EMBL" id="MDA0138199.1"/>
    </source>
</evidence>
<dbReference type="Proteomes" id="UP001147700">
    <property type="component" value="Unassembled WGS sequence"/>
</dbReference>
<sequence>MAAAVSEQTVTREEFAALALEPTYVFRIERSAMDVVAAMSFYVDLPRQSALRVVAEADDTYTLLEQPVADVIYSGLIEALGIWPDTHPELDADATPPDLEAAVETTLVVLRHTDEGIEEHELTWYDADEEGVWLPGEDDLQPTSDYALYQALPLMLAFEHR</sequence>
<organism evidence="1 2">
    <name type="scientific">Solirubrobacter deserti</name>
    <dbReference type="NCBI Taxonomy" id="2282478"/>
    <lineage>
        <taxon>Bacteria</taxon>
        <taxon>Bacillati</taxon>
        <taxon>Actinomycetota</taxon>
        <taxon>Thermoleophilia</taxon>
        <taxon>Solirubrobacterales</taxon>
        <taxon>Solirubrobacteraceae</taxon>
        <taxon>Solirubrobacter</taxon>
    </lineage>
</organism>
<evidence type="ECO:0000313" key="2">
    <source>
        <dbReference type="Proteomes" id="UP001147700"/>
    </source>
</evidence>
<reference evidence="1" key="1">
    <citation type="submission" date="2022-10" db="EMBL/GenBank/DDBJ databases">
        <title>The WGS of Solirubrobacter sp. CPCC 204708.</title>
        <authorList>
            <person name="Jiang Z."/>
        </authorList>
    </citation>
    <scope>NUCLEOTIDE SEQUENCE</scope>
    <source>
        <strain evidence="1">CPCC 204708</strain>
    </source>
</reference>
<protein>
    <submittedName>
        <fullName evidence="1">Uncharacterized protein</fullName>
    </submittedName>
</protein>
<keyword evidence="2" id="KW-1185">Reference proteome</keyword>
<name>A0ABT4RI22_9ACTN</name>
<accession>A0ABT4RI22</accession>
<gene>
    <name evidence="1" type="ORF">OJ962_11870</name>
</gene>
<dbReference type="EMBL" id="JAPCID010000014">
    <property type="protein sequence ID" value="MDA0138199.1"/>
    <property type="molecule type" value="Genomic_DNA"/>
</dbReference>
<proteinExistence type="predicted"/>
<dbReference type="RefSeq" id="WP_202956436.1">
    <property type="nucleotide sequence ID" value="NZ_JAPCID010000014.1"/>
</dbReference>
<comment type="caution">
    <text evidence="1">The sequence shown here is derived from an EMBL/GenBank/DDBJ whole genome shotgun (WGS) entry which is preliminary data.</text>
</comment>